<name>A0A0D2I8K9_9EURO</name>
<accession>A0A0D2I8K9</accession>
<dbReference type="HOGENOM" id="CLU_019225_1_0_1"/>
<keyword evidence="6" id="KW-1185">Reference proteome</keyword>
<evidence type="ECO:0000256" key="3">
    <source>
        <dbReference type="ARBA" id="ARBA00023002"/>
    </source>
</evidence>
<dbReference type="EMBL" id="KN847486">
    <property type="protein sequence ID" value="KIW99540.1"/>
    <property type="molecule type" value="Genomic_DNA"/>
</dbReference>
<dbReference type="InterPro" id="IPR050346">
    <property type="entry name" value="FMO-like"/>
</dbReference>
<evidence type="ECO:0000313" key="6">
    <source>
        <dbReference type="Proteomes" id="UP000053617"/>
    </source>
</evidence>
<keyword evidence="3" id="KW-0560">Oxidoreductase</keyword>
<evidence type="ECO:0000256" key="1">
    <source>
        <dbReference type="ARBA" id="ARBA00022630"/>
    </source>
</evidence>
<dbReference type="RefSeq" id="XP_013266677.1">
    <property type="nucleotide sequence ID" value="XM_013411223.1"/>
</dbReference>
<dbReference type="GO" id="GO:0016491">
    <property type="term" value="F:oxidoreductase activity"/>
    <property type="evidence" value="ECO:0007669"/>
    <property type="project" value="UniProtKB-KW"/>
</dbReference>
<sequence>MSSPTHVIVIGAGLAGLVAAKTYLQVSKQLGRPIDLVILDNASGPGGIWANDRLYPGLMLQGPNGFYEMSDFSMVDDEHPRYSLVAGPRVQAYLEAYARKFDVYDKIRFSTTVVKARRRVPPSPPGWTVLTSAGEILECHKLIVATGLYSTPRAIPLPADHYKGTSIHSRDLGKMHENISEDPTVKDVVVVGGCKSAVEACAAFLASEKRVHWLVRPSEQGAPMLILDLEARPNPLEISLTRLLSAFSSSPWNTNGFWYRFLHSGSWSLGTWLVNTVSNLMTNVVWKDAHYDKSQNTRKLEPKRKSIYFYIPYLSTINKGHPFLEALQEDNPEKVTVYRAKPLRLEGREVVIDEEGEGQRRLPADAVIWSIGWEPGLDYFEPEEASRLGLPVPTHPSSTSINKCRETSTMANGELRTRATVTPVTSSLPSRDFYDRQIRALFPATLNQTPAQPQDPATALAHTRWGLYRLTIPSQHFATGDRTLMFAGLISSAQTALTSELSALWGIAWLEDLFVQPPMPLLDHADADRLTIPSPLGPNSKNTKTCSSLSPEDLKLLADAEICMGQAYQERRYGLRGASSPSLLTEAQNYLDLLCQDLGIDWQRKRTRMRQRDGGVVPMEKIGWLQWMKGWWWEYLEPYGAADYRGIIDEFLRNREQKLKTKEWILGRGQAEGGKRSRDPLSSTLE</sequence>
<dbReference type="VEuPathDB" id="FungiDB:Z518_11279"/>
<dbReference type="PRINTS" id="PR00368">
    <property type="entry name" value="FADPNR"/>
</dbReference>
<evidence type="ECO:0000256" key="2">
    <source>
        <dbReference type="ARBA" id="ARBA00022827"/>
    </source>
</evidence>
<dbReference type="InterPro" id="IPR036188">
    <property type="entry name" value="FAD/NAD-bd_sf"/>
</dbReference>
<protein>
    <recommendedName>
        <fullName evidence="4">FAD/NAD(P)-binding domain-containing protein</fullName>
    </recommendedName>
</protein>
<gene>
    <name evidence="5" type="ORF">Z518_11279</name>
</gene>
<dbReference type="GeneID" id="25299350"/>
<dbReference type="Gene3D" id="3.50.50.60">
    <property type="entry name" value="FAD/NAD(P)-binding domain"/>
    <property type="match status" value="1"/>
</dbReference>
<feature type="domain" description="FAD/NAD(P)-binding" evidence="4">
    <location>
        <begin position="6"/>
        <end position="216"/>
    </location>
</feature>
<dbReference type="InterPro" id="IPR023753">
    <property type="entry name" value="FAD/NAD-binding_dom"/>
</dbReference>
<proteinExistence type="predicted"/>
<evidence type="ECO:0000313" key="5">
    <source>
        <dbReference type="EMBL" id="KIW99540.1"/>
    </source>
</evidence>
<evidence type="ECO:0000259" key="4">
    <source>
        <dbReference type="Pfam" id="PF07992"/>
    </source>
</evidence>
<keyword evidence="1" id="KW-0285">Flavoprotein</keyword>
<dbReference type="Proteomes" id="UP000053617">
    <property type="component" value="Unassembled WGS sequence"/>
</dbReference>
<dbReference type="AlphaFoldDB" id="A0A0D2I8K9"/>
<dbReference type="SUPFAM" id="SSF51905">
    <property type="entry name" value="FAD/NAD(P)-binding domain"/>
    <property type="match status" value="2"/>
</dbReference>
<organism evidence="5 6">
    <name type="scientific">Rhinocladiella mackenziei CBS 650.93</name>
    <dbReference type="NCBI Taxonomy" id="1442369"/>
    <lineage>
        <taxon>Eukaryota</taxon>
        <taxon>Fungi</taxon>
        <taxon>Dikarya</taxon>
        <taxon>Ascomycota</taxon>
        <taxon>Pezizomycotina</taxon>
        <taxon>Eurotiomycetes</taxon>
        <taxon>Chaetothyriomycetidae</taxon>
        <taxon>Chaetothyriales</taxon>
        <taxon>Herpotrichiellaceae</taxon>
        <taxon>Rhinocladiella</taxon>
    </lineage>
</organism>
<reference evidence="5 6" key="1">
    <citation type="submission" date="2015-01" db="EMBL/GenBank/DDBJ databases">
        <title>The Genome Sequence of Rhinocladiella mackenzie CBS 650.93.</title>
        <authorList>
            <consortium name="The Broad Institute Genomics Platform"/>
            <person name="Cuomo C."/>
            <person name="de Hoog S."/>
            <person name="Gorbushina A."/>
            <person name="Stielow B."/>
            <person name="Teixiera M."/>
            <person name="Abouelleil A."/>
            <person name="Chapman S.B."/>
            <person name="Priest M."/>
            <person name="Young S.K."/>
            <person name="Wortman J."/>
            <person name="Nusbaum C."/>
            <person name="Birren B."/>
        </authorList>
    </citation>
    <scope>NUCLEOTIDE SEQUENCE [LARGE SCALE GENOMIC DNA]</scope>
    <source>
        <strain evidence="5 6">CBS 650.93</strain>
    </source>
</reference>
<dbReference type="Pfam" id="PF07992">
    <property type="entry name" value="Pyr_redox_2"/>
    <property type="match status" value="1"/>
</dbReference>
<keyword evidence="2" id="KW-0274">FAD</keyword>
<dbReference type="PANTHER" id="PTHR23023">
    <property type="entry name" value="DIMETHYLANILINE MONOOXYGENASE"/>
    <property type="match status" value="1"/>
</dbReference>
<dbReference type="OrthoDB" id="2915840at2759"/>